<comment type="caution">
    <text evidence="1">The sequence shown here is derived from an EMBL/GenBank/DDBJ whole genome shotgun (WGS) entry which is preliminary data.</text>
</comment>
<reference evidence="1" key="1">
    <citation type="submission" date="2021-06" db="EMBL/GenBank/DDBJ databases">
        <authorList>
            <person name="Hodson N. C."/>
            <person name="Mongue J. A."/>
            <person name="Jaron S. K."/>
        </authorList>
    </citation>
    <scope>NUCLEOTIDE SEQUENCE</scope>
</reference>
<dbReference type="Proteomes" id="UP000708208">
    <property type="component" value="Unassembled WGS sequence"/>
</dbReference>
<gene>
    <name evidence="1" type="ORF">AFUS01_LOCUS42988</name>
</gene>
<dbReference type="EMBL" id="CAJVCH010569848">
    <property type="protein sequence ID" value="CAG7833353.1"/>
    <property type="molecule type" value="Genomic_DNA"/>
</dbReference>
<evidence type="ECO:0000313" key="2">
    <source>
        <dbReference type="Proteomes" id="UP000708208"/>
    </source>
</evidence>
<dbReference type="AlphaFoldDB" id="A0A8J2PJV0"/>
<organism evidence="1 2">
    <name type="scientific">Allacma fusca</name>
    <dbReference type="NCBI Taxonomy" id="39272"/>
    <lineage>
        <taxon>Eukaryota</taxon>
        <taxon>Metazoa</taxon>
        <taxon>Ecdysozoa</taxon>
        <taxon>Arthropoda</taxon>
        <taxon>Hexapoda</taxon>
        <taxon>Collembola</taxon>
        <taxon>Symphypleona</taxon>
        <taxon>Sminthuridae</taxon>
        <taxon>Allacma</taxon>
    </lineage>
</organism>
<sequence length="96" mass="11527">MRNHGHWNSEGSYFLMKFDSPPRAIGELQEEYDRDVDIVRTGFSKIFSHPEYDCTLEDELQPPAYREEVKQMLTTGRKKERKFEYKTGLPYNPFRF</sequence>
<keyword evidence="2" id="KW-1185">Reference proteome</keyword>
<accession>A0A8J2PJV0</accession>
<evidence type="ECO:0000313" key="1">
    <source>
        <dbReference type="EMBL" id="CAG7833353.1"/>
    </source>
</evidence>
<name>A0A8J2PJV0_9HEXA</name>
<protein>
    <submittedName>
        <fullName evidence="1">Uncharacterized protein</fullName>
    </submittedName>
</protein>
<proteinExistence type="predicted"/>
<dbReference type="OrthoDB" id="268530at2759"/>